<sequence>MIGGELFSNSDEEELDLEINQENHHRYRHYKKKMQRAWFSHIYFIQRQITHNKNSQNLARMITSQTC</sequence>
<protein>
    <submittedName>
        <fullName evidence="2">Uncharacterized protein</fullName>
    </submittedName>
</protein>
<dbReference type="AlphaFoldDB" id="A0A914N0L6"/>
<organism evidence="1 2">
    <name type="scientific">Meloidogyne incognita</name>
    <name type="common">Southern root-knot nematode worm</name>
    <name type="synonym">Oxyuris incognita</name>
    <dbReference type="NCBI Taxonomy" id="6306"/>
    <lineage>
        <taxon>Eukaryota</taxon>
        <taxon>Metazoa</taxon>
        <taxon>Ecdysozoa</taxon>
        <taxon>Nematoda</taxon>
        <taxon>Chromadorea</taxon>
        <taxon>Rhabditida</taxon>
        <taxon>Tylenchina</taxon>
        <taxon>Tylenchomorpha</taxon>
        <taxon>Tylenchoidea</taxon>
        <taxon>Meloidogynidae</taxon>
        <taxon>Meloidogyninae</taxon>
        <taxon>Meloidogyne</taxon>
        <taxon>Meloidogyne incognita group</taxon>
    </lineage>
</organism>
<evidence type="ECO:0000313" key="1">
    <source>
        <dbReference type="Proteomes" id="UP000887563"/>
    </source>
</evidence>
<dbReference type="Proteomes" id="UP000887563">
    <property type="component" value="Unplaced"/>
</dbReference>
<accession>A0A914N0L6</accession>
<keyword evidence="1" id="KW-1185">Reference proteome</keyword>
<reference evidence="2" key="1">
    <citation type="submission" date="2022-11" db="UniProtKB">
        <authorList>
            <consortium name="WormBaseParasite"/>
        </authorList>
    </citation>
    <scope>IDENTIFICATION</scope>
</reference>
<name>A0A914N0L6_MELIC</name>
<proteinExistence type="predicted"/>
<evidence type="ECO:0000313" key="2">
    <source>
        <dbReference type="WBParaSite" id="Minc3s02662g31097"/>
    </source>
</evidence>
<dbReference type="WBParaSite" id="Minc3s02662g31097">
    <property type="protein sequence ID" value="Minc3s02662g31097"/>
    <property type="gene ID" value="Minc3s02662g31097"/>
</dbReference>